<dbReference type="EMBL" id="ML208304">
    <property type="protein sequence ID" value="TFK70978.1"/>
    <property type="molecule type" value="Genomic_DNA"/>
</dbReference>
<evidence type="ECO:0000313" key="1">
    <source>
        <dbReference type="EMBL" id="TFK70978.1"/>
    </source>
</evidence>
<proteinExistence type="predicted"/>
<gene>
    <name evidence="1" type="ORF">BDN72DRAFT_838225</name>
</gene>
<name>A0ACD3AZ03_9AGAR</name>
<organism evidence="1 2">
    <name type="scientific">Pluteus cervinus</name>
    <dbReference type="NCBI Taxonomy" id="181527"/>
    <lineage>
        <taxon>Eukaryota</taxon>
        <taxon>Fungi</taxon>
        <taxon>Dikarya</taxon>
        <taxon>Basidiomycota</taxon>
        <taxon>Agaricomycotina</taxon>
        <taxon>Agaricomycetes</taxon>
        <taxon>Agaricomycetidae</taxon>
        <taxon>Agaricales</taxon>
        <taxon>Pluteineae</taxon>
        <taxon>Pluteaceae</taxon>
        <taxon>Pluteus</taxon>
    </lineage>
</organism>
<keyword evidence="2" id="KW-1185">Reference proteome</keyword>
<accession>A0ACD3AZ03</accession>
<dbReference type="Proteomes" id="UP000308600">
    <property type="component" value="Unassembled WGS sequence"/>
</dbReference>
<reference evidence="1 2" key="1">
    <citation type="journal article" date="2019" name="Nat. Ecol. Evol.">
        <title>Megaphylogeny resolves global patterns of mushroom evolution.</title>
        <authorList>
            <person name="Varga T."/>
            <person name="Krizsan K."/>
            <person name="Foldi C."/>
            <person name="Dima B."/>
            <person name="Sanchez-Garcia M."/>
            <person name="Sanchez-Ramirez S."/>
            <person name="Szollosi G.J."/>
            <person name="Szarkandi J.G."/>
            <person name="Papp V."/>
            <person name="Albert L."/>
            <person name="Andreopoulos W."/>
            <person name="Angelini C."/>
            <person name="Antonin V."/>
            <person name="Barry K.W."/>
            <person name="Bougher N.L."/>
            <person name="Buchanan P."/>
            <person name="Buyck B."/>
            <person name="Bense V."/>
            <person name="Catcheside P."/>
            <person name="Chovatia M."/>
            <person name="Cooper J."/>
            <person name="Damon W."/>
            <person name="Desjardin D."/>
            <person name="Finy P."/>
            <person name="Geml J."/>
            <person name="Haridas S."/>
            <person name="Hughes K."/>
            <person name="Justo A."/>
            <person name="Karasinski D."/>
            <person name="Kautmanova I."/>
            <person name="Kiss B."/>
            <person name="Kocsube S."/>
            <person name="Kotiranta H."/>
            <person name="LaButti K.M."/>
            <person name="Lechner B.E."/>
            <person name="Liimatainen K."/>
            <person name="Lipzen A."/>
            <person name="Lukacs Z."/>
            <person name="Mihaltcheva S."/>
            <person name="Morgado L.N."/>
            <person name="Niskanen T."/>
            <person name="Noordeloos M.E."/>
            <person name="Ohm R.A."/>
            <person name="Ortiz-Santana B."/>
            <person name="Ovrebo C."/>
            <person name="Racz N."/>
            <person name="Riley R."/>
            <person name="Savchenko A."/>
            <person name="Shiryaev A."/>
            <person name="Soop K."/>
            <person name="Spirin V."/>
            <person name="Szebenyi C."/>
            <person name="Tomsovsky M."/>
            <person name="Tulloss R.E."/>
            <person name="Uehling J."/>
            <person name="Grigoriev I.V."/>
            <person name="Vagvolgyi C."/>
            <person name="Papp T."/>
            <person name="Martin F.M."/>
            <person name="Miettinen O."/>
            <person name="Hibbett D.S."/>
            <person name="Nagy L.G."/>
        </authorList>
    </citation>
    <scope>NUCLEOTIDE SEQUENCE [LARGE SCALE GENOMIC DNA]</scope>
    <source>
        <strain evidence="1 2">NL-1719</strain>
    </source>
</reference>
<sequence>MKAFESQFFTLSMVLLLQAPAMALQPRNCGRPPKGISSNGRSSAVSWQKPQRKGFVLIDTVSVLSSCEFLLEALNPLRSVRGDGESAARLTS</sequence>
<protein>
    <submittedName>
        <fullName evidence="1">Uncharacterized protein</fullName>
    </submittedName>
</protein>
<evidence type="ECO:0000313" key="2">
    <source>
        <dbReference type="Proteomes" id="UP000308600"/>
    </source>
</evidence>